<evidence type="ECO:0000256" key="1">
    <source>
        <dbReference type="ARBA" id="ARBA00010162"/>
    </source>
</evidence>
<dbReference type="InterPro" id="IPR037545">
    <property type="entry name" value="DENN_FNIP1/2"/>
</dbReference>
<dbReference type="PROSITE" id="PS51836">
    <property type="entry name" value="DENN_FNIP12"/>
    <property type="match status" value="1"/>
</dbReference>
<feature type="domain" description="UDENN FNIP1/2-type" evidence="7">
    <location>
        <begin position="86"/>
        <end position="197"/>
    </location>
</feature>
<feature type="compositionally biased region" description="Polar residues" evidence="6">
    <location>
        <begin position="1001"/>
        <end position="1015"/>
    </location>
</feature>
<reference evidence="8 9" key="1">
    <citation type="submission" date="2015-11" db="EMBL/GenBank/DDBJ databases">
        <title>The genome of Debaryomyces fabryi.</title>
        <authorList>
            <person name="Tafer H."/>
            <person name="Lopandic K."/>
        </authorList>
    </citation>
    <scope>NUCLEOTIDE SEQUENCE [LARGE SCALE GENOMIC DNA]</scope>
    <source>
        <strain evidence="8 9">CBS 789</strain>
    </source>
</reference>
<dbReference type="GO" id="GO:0015031">
    <property type="term" value="P:protein transport"/>
    <property type="evidence" value="ECO:0007669"/>
    <property type="project" value="UniProtKB-KW"/>
</dbReference>
<dbReference type="OrthoDB" id="4063558at2759"/>
<gene>
    <name evidence="8" type="ORF">AC631_02605</name>
</gene>
<keyword evidence="5" id="KW-0029">Amino-acid transport</keyword>
<feature type="compositionally biased region" description="Polar residues" evidence="6">
    <location>
        <begin position="7"/>
        <end position="28"/>
    </location>
</feature>
<keyword evidence="3" id="KW-0813">Transport</keyword>
<feature type="region of interest" description="Disordered" evidence="6">
    <location>
        <begin position="112"/>
        <end position="137"/>
    </location>
</feature>
<dbReference type="GeneID" id="26839614"/>
<dbReference type="GO" id="GO:0006865">
    <property type="term" value="P:amino acid transport"/>
    <property type="evidence" value="ECO:0007669"/>
    <property type="project" value="UniProtKB-KW"/>
</dbReference>
<dbReference type="EMBL" id="LMYN01000047">
    <property type="protein sequence ID" value="KSA01665.1"/>
    <property type="molecule type" value="Genomic_DNA"/>
</dbReference>
<sequence>MLGRLFKQNQPGPNHHNSNGNVNYTGQTGANNSYANSYGANHQPKNGPITNPNTNSYQNVNTFEDSYSREILYGTSDVLQLKPYQLNNKFFRIIISQDGGNLRSKQVLYDSAAQNNDNPGHIARPPSVSRNSSSNNVNSKNILTSKIYHNASELNDYMFGCGLPSNETYSTTKIHILPTLNNLTYGSNQSILITRLFLISDNNEILGLNDNFEAQWKPRPALPIKETSIKNYAFNIAHSRSTSTDSGSANKSTNGINSRFSIGLIIPLESVNDHLNDVIFNNWDEISHYLIVLQKLIIKKLILTLNNSMNDLSLSSLSLQNNSPNHSHIYCPYIVNKRIQFPSYLLQNELDLNNQLIKLIKLIHYNTNVPKLINSNSLMRSSMNGSSRVNPMLFNWISEVLNWLQFKDGRSMNNDNTHQLHSSFNNNSQFQYNNTANASNPVSIQSSPSINNFILSPNTDTTITKTFLASLLALLIPLRKLLTTKPFSNCNDGSNTREITRVIVMTGNPVVAKKLIFIINGLIPDNEMLSILDDYEDENSYTPESSNDNKRVEHSIDKIPESKSEEFINEDAFSNDSLDIPSSVQQKPFSSTGDMNHINALGGSKPVPTIPIPIKSSTASSYSSSDNSPTHTTLVKGWEIPHKSSASTTTTPFKSRVEVGTSVIPIAQKTPARSSLSKSSSMAYLSSSLTSSLSSSASNYSLSKLGGSFMEKWKNSFSNTQHTNPNVNPSNNQTNNLIGFNTENHEFLPPSLGNLSKRNSVHSLRTPSPVVEMDDNLLYHNNSNIGNIPHNSSSSTKMSRAQSMFDLYNNHSNNKRNSIGIIQEEGKQLHLGIKRSNTSIYTSSLHDSCKIKNINDFNKGVIKTKCSVIMKANVSLGGSIDKTLNINTLMEKSGDESDSYYEDESTITSSRVNDTAPLIKHRPLFPNVAFAEEFRPEFILQSCPINPKLESQVMTSMKNDLLFYQNNCQFENVTSRSVFISLRAREIKMIEMNVGEASSGGPETSPNSQASSNCGTPLGSLQEPLKPSLQSALTKGIRNNNTDQNENRRSSTTSNNTASYKTIIKKIFSPTRNLGDKEVIHAVENTLDEINKLFQSCSNIQKSETMSKDFNEKLTMLMSNILS</sequence>
<dbReference type="RefSeq" id="XP_015467767.1">
    <property type="nucleotide sequence ID" value="XM_015611435.1"/>
</dbReference>
<name>A0A0V1PZI9_9ASCO</name>
<evidence type="ECO:0000313" key="8">
    <source>
        <dbReference type="EMBL" id="KSA01665.1"/>
    </source>
</evidence>
<feature type="compositionally biased region" description="Polar residues" evidence="6">
    <location>
        <begin position="48"/>
        <end position="60"/>
    </location>
</feature>
<evidence type="ECO:0000256" key="3">
    <source>
        <dbReference type="ARBA" id="ARBA00022448"/>
    </source>
</evidence>
<feature type="region of interest" description="Disordered" evidence="6">
    <location>
        <begin position="995"/>
        <end position="1021"/>
    </location>
</feature>
<feature type="compositionally biased region" description="Low complexity" evidence="6">
    <location>
        <begin position="124"/>
        <end position="137"/>
    </location>
</feature>
<evidence type="ECO:0000259" key="7">
    <source>
        <dbReference type="PROSITE" id="PS51836"/>
    </source>
</evidence>
<organism evidence="8 9">
    <name type="scientific">Debaryomyces fabryi</name>
    <dbReference type="NCBI Taxonomy" id="58627"/>
    <lineage>
        <taxon>Eukaryota</taxon>
        <taxon>Fungi</taxon>
        <taxon>Dikarya</taxon>
        <taxon>Ascomycota</taxon>
        <taxon>Saccharomycotina</taxon>
        <taxon>Pichiomycetes</taxon>
        <taxon>Debaryomycetaceae</taxon>
        <taxon>Debaryomyces</taxon>
    </lineage>
</organism>
<accession>A0A0V1PZI9</accession>
<dbReference type="AlphaFoldDB" id="A0A0V1PZI9"/>
<feature type="compositionally biased region" description="Low complexity" evidence="6">
    <location>
        <begin position="29"/>
        <end position="41"/>
    </location>
</feature>
<dbReference type="Proteomes" id="UP000054251">
    <property type="component" value="Unassembled WGS sequence"/>
</dbReference>
<evidence type="ECO:0000256" key="2">
    <source>
        <dbReference type="ARBA" id="ARBA00013394"/>
    </source>
</evidence>
<evidence type="ECO:0000256" key="6">
    <source>
        <dbReference type="SAM" id="MobiDB-lite"/>
    </source>
</evidence>
<evidence type="ECO:0000256" key="4">
    <source>
        <dbReference type="ARBA" id="ARBA00022927"/>
    </source>
</evidence>
<feature type="region of interest" description="Disordered" evidence="6">
    <location>
        <begin position="1"/>
        <end position="60"/>
    </location>
</feature>
<comment type="similarity">
    <text evidence="1">Belongs to the LST4 family.</text>
</comment>
<evidence type="ECO:0000313" key="9">
    <source>
        <dbReference type="Proteomes" id="UP000054251"/>
    </source>
</evidence>
<protein>
    <recommendedName>
        <fullName evidence="2">Protein LST4</fullName>
    </recommendedName>
</protein>
<comment type="caution">
    <text evidence="8">The sequence shown here is derived from an EMBL/GenBank/DDBJ whole genome shotgun (WGS) entry which is preliminary data.</text>
</comment>
<dbReference type="Pfam" id="PF18639">
    <property type="entry name" value="Longin_2"/>
    <property type="match status" value="1"/>
</dbReference>
<dbReference type="InterPro" id="IPR041153">
    <property type="entry name" value="LST4_longin"/>
</dbReference>
<keyword evidence="4" id="KW-0653">Protein transport</keyword>
<dbReference type="GO" id="GO:0005737">
    <property type="term" value="C:cytoplasm"/>
    <property type="evidence" value="ECO:0007669"/>
    <property type="project" value="UniProtKB-ARBA"/>
</dbReference>
<feature type="region of interest" description="Disordered" evidence="6">
    <location>
        <begin position="1037"/>
        <end position="1056"/>
    </location>
</feature>
<proteinExistence type="inferred from homology"/>
<evidence type="ECO:0000256" key="5">
    <source>
        <dbReference type="ARBA" id="ARBA00022970"/>
    </source>
</evidence>
<keyword evidence="9" id="KW-1185">Reference proteome</keyword>